<dbReference type="PROSITE" id="PS51379">
    <property type="entry name" value="4FE4S_FER_2"/>
    <property type="match status" value="1"/>
</dbReference>
<dbReference type="SUPFAM" id="SSF54862">
    <property type="entry name" value="4Fe-4S ferredoxins"/>
    <property type="match status" value="1"/>
</dbReference>
<protein>
    <submittedName>
        <fullName evidence="9">Cytochrome c oxidase accessory protein CcoG</fullName>
    </submittedName>
</protein>
<dbReference type="PANTHER" id="PTHR30176">
    <property type="entry name" value="FERREDOXIN-TYPE PROTEIN NAPH"/>
    <property type="match status" value="1"/>
</dbReference>
<feature type="transmembrane region" description="Helical" evidence="7">
    <location>
        <begin position="87"/>
        <end position="114"/>
    </location>
</feature>
<dbReference type="Pfam" id="PF11614">
    <property type="entry name" value="FixG_C"/>
    <property type="match status" value="1"/>
</dbReference>
<keyword evidence="3" id="KW-0479">Metal-binding</keyword>
<evidence type="ECO:0000313" key="9">
    <source>
        <dbReference type="EMBL" id="NOL52411.1"/>
    </source>
</evidence>
<dbReference type="Gene3D" id="2.60.40.10">
    <property type="entry name" value="Immunoglobulins"/>
    <property type="match status" value="1"/>
</dbReference>
<dbReference type="InterPro" id="IPR014116">
    <property type="entry name" value="Cyt_c_oxidase_cbb3_FixG"/>
</dbReference>
<evidence type="ECO:0000256" key="1">
    <source>
        <dbReference type="ARBA" id="ARBA00022448"/>
    </source>
</evidence>
<keyword evidence="2" id="KW-0004">4Fe-4S</keyword>
<dbReference type="EMBL" id="JABGBN010000009">
    <property type="protein sequence ID" value="NOL52411.1"/>
    <property type="molecule type" value="Genomic_DNA"/>
</dbReference>
<dbReference type="GO" id="GO:0005886">
    <property type="term" value="C:plasma membrane"/>
    <property type="evidence" value="ECO:0007669"/>
    <property type="project" value="TreeGrafter"/>
</dbReference>
<reference evidence="9 10" key="1">
    <citation type="submission" date="2020-05" db="EMBL/GenBank/DDBJ databases">
        <authorList>
            <person name="Niu N."/>
        </authorList>
    </citation>
    <scope>NUCLEOTIDE SEQUENCE [LARGE SCALE GENOMIC DNA]</scope>
    <source>
        <strain evidence="9 10">3340-03</strain>
    </source>
</reference>
<keyword evidence="5" id="KW-0408">Iron</keyword>
<keyword evidence="1" id="KW-0813">Transport</keyword>
<evidence type="ECO:0000259" key="8">
    <source>
        <dbReference type="PROSITE" id="PS51379"/>
    </source>
</evidence>
<dbReference type="InterPro" id="IPR017900">
    <property type="entry name" value="4Fe4S_Fe_S_CS"/>
</dbReference>
<keyword evidence="10" id="KW-1185">Reference proteome</keyword>
<comment type="caution">
    <text evidence="9">The sequence shown here is derived from an EMBL/GenBank/DDBJ whole genome shotgun (WGS) entry which is preliminary data.</text>
</comment>
<dbReference type="Pfam" id="PF12801">
    <property type="entry name" value="Fer4_5"/>
    <property type="match status" value="1"/>
</dbReference>
<dbReference type="AlphaFoldDB" id="A0A849P747"/>
<dbReference type="GO" id="GO:0051539">
    <property type="term" value="F:4 iron, 4 sulfur cluster binding"/>
    <property type="evidence" value="ECO:0007669"/>
    <property type="project" value="UniProtKB-KW"/>
</dbReference>
<dbReference type="InterPro" id="IPR009051">
    <property type="entry name" value="Helical_ferredxn"/>
</dbReference>
<feature type="transmembrane region" description="Helical" evidence="7">
    <location>
        <begin position="173"/>
        <end position="190"/>
    </location>
</feature>
<accession>A0A849P747</accession>
<dbReference type="Pfam" id="PF13746">
    <property type="entry name" value="Fer4_18"/>
    <property type="match status" value="1"/>
</dbReference>
<dbReference type="PROSITE" id="PS00198">
    <property type="entry name" value="4FE4S_FER_1"/>
    <property type="match status" value="1"/>
</dbReference>
<dbReference type="NCBIfam" id="TIGR02745">
    <property type="entry name" value="ccoG_rdxA_fixG"/>
    <property type="match status" value="1"/>
</dbReference>
<evidence type="ECO:0000256" key="7">
    <source>
        <dbReference type="SAM" id="Phobius"/>
    </source>
</evidence>
<feature type="domain" description="4Fe-4S ferredoxin-type" evidence="8">
    <location>
        <begin position="266"/>
        <end position="299"/>
    </location>
</feature>
<keyword evidence="7" id="KW-0812">Transmembrane</keyword>
<keyword evidence="6" id="KW-0411">Iron-sulfur</keyword>
<dbReference type="Proteomes" id="UP000537862">
    <property type="component" value="Unassembled WGS sequence"/>
</dbReference>
<name>A0A849P747_9BURK</name>
<gene>
    <name evidence="9" type="primary">ccoG</name>
    <name evidence="9" type="ORF">HKX39_09570</name>
</gene>
<evidence type="ECO:0000256" key="5">
    <source>
        <dbReference type="ARBA" id="ARBA00023004"/>
    </source>
</evidence>
<proteinExistence type="predicted"/>
<evidence type="ECO:0000256" key="6">
    <source>
        <dbReference type="ARBA" id="ARBA00023014"/>
    </source>
</evidence>
<organism evidence="9 10">
    <name type="scientific">Pelistega suis</name>
    <dbReference type="NCBI Taxonomy" id="1631957"/>
    <lineage>
        <taxon>Bacteria</taxon>
        <taxon>Pseudomonadati</taxon>
        <taxon>Pseudomonadota</taxon>
        <taxon>Betaproteobacteria</taxon>
        <taxon>Burkholderiales</taxon>
        <taxon>Alcaligenaceae</taxon>
        <taxon>Pelistega</taxon>
    </lineage>
</organism>
<dbReference type="InterPro" id="IPR013783">
    <property type="entry name" value="Ig-like_fold"/>
</dbReference>
<dbReference type="PANTHER" id="PTHR30176:SF3">
    <property type="entry name" value="FERREDOXIN-TYPE PROTEIN NAPH"/>
    <property type="match status" value="1"/>
</dbReference>
<evidence type="ECO:0000256" key="2">
    <source>
        <dbReference type="ARBA" id="ARBA00022485"/>
    </source>
</evidence>
<dbReference type="InterPro" id="IPR017896">
    <property type="entry name" value="4Fe4S_Fe-S-bd"/>
</dbReference>
<evidence type="ECO:0000313" key="10">
    <source>
        <dbReference type="Proteomes" id="UP000537862"/>
    </source>
</evidence>
<feature type="transmembrane region" description="Helical" evidence="7">
    <location>
        <begin position="49"/>
        <end position="67"/>
    </location>
</feature>
<dbReference type="Gene3D" id="1.10.1060.10">
    <property type="entry name" value="Alpha-helical ferredoxin"/>
    <property type="match status" value="1"/>
</dbReference>
<keyword evidence="7" id="KW-0472">Membrane</keyword>
<feature type="transmembrane region" description="Helical" evidence="7">
    <location>
        <begin position="354"/>
        <end position="374"/>
    </location>
</feature>
<dbReference type="RefSeq" id="WP_171681103.1">
    <property type="nucleotide sequence ID" value="NZ_JABGBN010000009.1"/>
</dbReference>
<feature type="transmembrane region" description="Helical" evidence="7">
    <location>
        <begin position="210"/>
        <end position="227"/>
    </location>
</feature>
<evidence type="ECO:0000256" key="4">
    <source>
        <dbReference type="ARBA" id="ARBA00022982"/>
    </source>
</evidence>
<dbReference type="InterPro" id="IPR032879">
    <property type="entry name" value="FixG_C"/>
</dbReference>
<dbReference type="GO" id="GO:0046872">
    <property type="term" value="F:metal ion binding"/>
    <property type="evidence" value="ECO:0007669"/>
    <property type="project" value="UniProtKB-KW"/>
</dbReference>
<keyword evidence="4" id="KW-0249">Electron transport</keyword>
<sequence length="495" mass="57001">MSNENQKPTQEDDIPDWQPVTLKISDEENERLVREATAKIYARSVKGRFANWRIFMVLFTQIIYYGLPWLQWNDRQAFLLDLSARKFYFFGLVLWPQDIFYLAIILIVSAYGLFLFTALAGRLFCGYACPQTVYTEIFMWVERWVEGDRVQRMRLDTSPWSFTKFRLKATKQILWILIAIWTGFTFIGYFSPVRELVGQVLDFDLSAAQWFWFIFYGFMTYLMAGVLRESVCKFMCPYARFQSVMVDKDTYIVTYDKKRGDPRGKRSKKVDPKEQGLGDCIDCTICVQVCPTGIDIRNGLQYMCIGCGACIDACDDVMDKMNYPRGLIRYTSEYGMENGLDKKQVRNRLFRPRVFVYVGLLALFIIGLVTSISLRTPLKVDVVRDRGALGREIPGDLIENVYSIQVINMTDKAEPVAIEVTGDAMANAKVLLENTPGNTITVEPFTNQWIPLVIQAPLSDLKRGEIYKINIWAKTTSEESGKLEADEESSFYVPN</sequence>
<dbReference type="InterPro" id="IPR051684">
    <property type="entry name" value="Electron_Trans/Redox"/>
</dbReference>
<evidence type="ECO:0000256" key="3">
    <source>
        <dbReference type="ARBA" id="ARBA00022723"/>
    </source>
</evidence>
<keyword evidence="7" id="KW-1133">Transmembrane helix</keyword>